<feature type="transmembrane region" description="Helical" evidence="17">
    <location>
        <begin position="44"/>
        <end position="64"/>
    </location>
</feature>
<gene>
    <name evidence="18" type="primary">pssA</name>
    <name evidence="18" type="ORF">B9G39_22510</name>
</gene>
<dbReference type="RefSeq" id="WP_094788834.1">
    <property type="nucleotide sequence ID" value="NZ_NDXW01000001.1"/>
</dbReference>
<evidence type="ECO:0000256" key="10">
    <source>
        <dbReference type="ARBA" id="ARBA00023098"/>
    </source>
</evidence>
<evidence type="ECO:0000256" key="6">
    <source>
        <dbReference type="ARBA" id="ARBA00022516"/>
    </source>
</evidence>
<dbReference type="GO" id="GO:0003882">
    <property type="term" value="F:CDP-diacylglycerol-serine O-phosphatidyltransferase activity"/>
    <property type="evidence" value="ECO:0007669"/>
    <property type="project" value="UniProtKB-EC"/>
</dbReference>
<evidence type="ECO:0000256" key="4">
    <source>
        <dbReference type="ARBA" id="ARBA00013174"/>
    </source>
</evidence>
<dbReference type="AlphaFoldDB" id="A0A4P9VTJ2"/>
<feature type="transmembrane region" description="Helical" evidence="17">
    <location>
        <begin position="251"/>
        <end position="271"/>
    </location>
</feature>
<dbReference type="InterPro" id="IPR043130">
    <property type="entry name" value="CDP-OH_PTrfase_TM_dom"/>
</dbReference>
<evidence type="ECO:0000256" key="17">
    <source>
        <dbReference type="SAM" id="Phobius"/>
    </source>
</evidence>
<evidence type="ECO:0000256" key="14">
    <source>
        <dbReference type="ARBA" id="ARBA00032361"/>
    </source>
</evidence>
<evidence type="ECO:0000256" key="9">
    <source>
        <dbReference type="ARBA" id="ARBA00022989"/>
    </source>
</evidence>
<feature type="transmembrane region" description="Helical" evidence="17">
    <location>
        <begin position="228"/>
        <end position="245"/>
    </location>
</feature>
<dbReference type="InterPro" id="IPR004533">
    <property type="entry name" value="CDP-diaglyc--ser_O-PTrfase"/>
</dbReference>
<keyword evidence="10" id="KW-0443">Lipid metabolism</keyword>
<protein>
    <recommendedName>
        <fullName evidence="5">CDP-diacylglycerol--serine O-phosphatidyltransferase</fullName>
        <ecNumber evidence="4">2.7.8.8</ecNumber>
    </recommendedName>
    <alternativeName>
        <fullName evidence="14">Phosphatidylserine synthase</fullName>
    </alternativeName>
</protein>
<keyword evidence="6" id="KW-0444">Lipid biosynthesis</keyword>
<evidence type="ECO:0000256" key="12">
    <source>
        <dbReference type="ARBA" id="ARBA00023209"/>
    </source>
</evidence>
<evidence type="ECO:0000256" key="7">
    <source>
        <dbReference type="ARBA" id="ARBA00022679"/>
    </source>
</evidence>
<evidence type="ECO:0000256" key="11">
    <source>
        <dbReference type="ARBA" id="ARBA00023136"/>
    </source>
</evidence>
<dbReference type="EMBL" id="NDXW01000001">
    <property type="protein sequence ID" value="RDH45997.1"/>
    <property type="molecule type" value="Genomic_DNA"/>
</dbReference>
<evidence type="ECO:0000256" key="15">
    <source>
        <dbReference type="RuleBase" id="RU003750"/>
    </source>
</evidence>
<dbReference type="EC" id="2.7.8.8" evidence="4"/>
<feature type="transmembrane region" description="Helical" evidence="17">
    <location>
        <begin position="163"/>
        <end position="182"/>
    </location>
</feature>
<evidence type="ECO:0000256" key="16">
    <source>
        <dbReference type="SAM" id="MobiDB-lite"/>
    </source>
</evidence>
<comment type="similarity">
    <text evidence="3 15">Belongs to the CDP-alcohol phosphatidyltransferase class-I family.</text>
</comment>
<dbReference type="Pfam" id="PF01066">
    <property type="entry name" value="CDP-OH_P_transf"/>
    <property type="match status" value="1"/>
</dbReference>
<evidence type="ECO:0000256" key="1">
    <source>
        <dbReference type="ARBA" id="ARBA00000287"/>
    </source>
</evidence>
<dbReference type="Proteomes" id="UP000257039">
    <property type="component" value="Unassembled WGS sequence"/>
</dbReference>
<evidence type="ECO:0000256" key="8">
    <source>
        <dbReference type="ARBA" id="ARBA00022692"/>
    </source>
</evidence>
<proteinExistence type="inferred from homology"/>
<dbReference type="NCBIfam" id="TIGR00473">
    <property type="entry name" value="pssA"/>
    <property type="match status" value="1"/>
</dbReference>
<accession>A0A4P9VTJ2</accession>
<sequence>MNEEKQSVTNNDEHEEQLGESILPIDEHVEEVAENGRKVRRRGVYLLPNLFTTAALFCGFYSAVAAMQFKFEHAAIAIFVAMILDGLDGRVARLTNTQSAFGAEYDSLSDMIAFGFAPAILCYSWTLHSLGKAGWMVAFIYVACTALRLARFNTQISSSDKRYFTGLPCPSAAAVVTGMTWVCTDFGLYPAEPGVSILAALITAGVGILMVSNVRYHSFKDLDFKGRVPFVMIFALVLIFAVASIDPPKTLLSVFMIYATSGPALALWRLWKRSKTAS</sequence>
<evidence type="ECO:0000256" key="5">
    <source>
        <dbReference type="ARBA" id="ARBA00017171"/>
    </source>
</evidence>
<comment type="caution">
    <text evidence="18">The sequence shown here is derived from an EMBL/GenBank/DDBJ whole genome shotgun (WGS) entry which is preliminary data.</text>
</comment>
<feature type="transmembrane region" description="Helical" evidence="17">
    <location>
        <begin position="194"/>
        <end position="216"/>
    </location>
</feature>
<dbReference type="GO" id="GO:0012505">
    <property type="term" value="C:endomembrane system"/>
    <property type="evidence" value="ECO:0007669"/>
    <property type="project" value="UniProtKB-SubCell"/>
</dbReference>
<evidence type="ECO:0000313" key="19">
    <source>
        <dbReference type="Proteomes" id="UP000257039"/>
    </source>
</evidence>
<dbReference type="InterPro" id="IPR050324">
    <property type="entry name" value="CDP-alcohol_PTase-I"/>
</dbReference>
<dbReference type="GO" id="GO:0008654">
    <property type="term" value="P:phospholipid biosynthetic process"/>
    <property type="evidence" value="ECO:0007669"/>
    <property type="project" value="UniProtKB-KW"/>
</dbReference>
<organism evidence="18 19">
    <name type="scientific">Zooshikella ganghwensis</name>
    <dbReference type="NCBI Taxonomy" id="202772"/>
    <lineage>
        <taxon>Bacteria</taxon>
        <taxon>Pseudomonadati</taxon>
        <taxon>Pseudomonadota</taxon>
        <taxon>Gammaproteobacteria</taxon>
        <taxon>Oceanospirillales</taxon>
        <taxon>Zooshikellaceae</taxon>
        <taxon>Zooshikella</taxon>
    </lineage>
</organism>
<keyword evidence="19" id="KW-1185">Reference proteome</keyword>
<dbReference type="InterPro" id="IPR048254">
    <property type="entry name" value="CDP_ALCOHOL_P_TRANSF_CS"/>
</dbReference>
<keyword evidence="7 15" id="KW-0808">Transferase</keyword>
<evidence type="ECO:0000256" key="3">
    <source>
        <dbReference type="ARBA" id="ARBA00010441"/>
    </source>
</evidence>
<feature type="transmembrane region" description="Helical" evidence="17">
    <location>
        <begin position="133"/>
        <end position="151"/>
    </location>
</feature>
<name>A0A4P9VTJ2_9GAMM</name>
<feature type="region of interest" description="Disordered" evidence="16">
    <location>
        <begin position="1"/>
        <end position="20"/>
    </location>
</feature>
<dbReference type="PANTHER" id="PTHR14269">
    <property type="entry name" value="CDP-DIACYLGLYCEROL--GLYCEROL-3-PHOSPHATE 3-PHOSPHATIDYLTRANSFERASE-RELATED"/>
    <property type="match status" value="1"/>
</dbReference>
<dbReference type="InterPro" id="IPR000462">
    <property type="entry name" value="CDP-OH_P_trans"/>
</dbReference>
<dbReference type="PANTHER" id="PTHR14269:SF61">
    <property type="entry name" value="CDP-DIACYLGLYCEROL--SERINE O-PHOSPHATIDYLTRANSFERASE"/>
    <property type="match status" value="1"/>
</dbReference>
<keyword evidence="12" id="KW-0594">Phospholipid biosynthesis</keyword>
<comment type="subcellular location">
    <subcellularLocation>
        <location evidence="2">Endomembrane system</location>
        <topology evidence="2">Multi-pass membrane protein</topology>
    </subcellularLocation>
</comment>
<evidence type="ECO:0000313" key="18">
    <source>
        <dbReference type="EMBL" id="RDH45997.1"/>
    </source>
</evidence>
<dbReference type="GO" id="GO:0016020">
    <property type="term" value="C:membrane"/>
    <property type="evidence" value="ECO:0007669"/>
    <property type="project" value="InterPro"/>
</dbReference>
<dbReference type="Gene3D" id="1.20.120.1760">
    <property type="match status" value="1"/>
</dbReference>
<evidence type="ECO:0000256" key="13">
    <source>
        <dbReference type="ARBA" id="ARBA00023264"/>
    </source>
</evidence>
<keyword evidence="8 17" id="KW-0812">Transmembrane</keyword>
<reference evidence="18 19" key="1">
    <citation type="submission" date="2017-04" db="EMBL/GenBank/DDBJ databases">
        <title>Draft genome sequence of Zooshikella ganghwensis VG4 isolated from Red Sea sediments.</title>
        <authorList>
            <person name="Rehman Z."/>
            <person name="Alam I."/>
            <person name="Kamau A."/>
            <person name="Bajic V."/>
            <person name="Leiknes T."/>
        </authorList>
    </citation>
    <scope>NUCLEOTIDE SEQUENCE [LARGE SCALE GENOMIC DNA]</scope>
    <source>
        <strain evidence="18 19">VG4</strain>
    </source>
</reference>
<dbReference type="PROSITE" id="PS00379">
    <property type="entry name" value="CDP_ALCOHOL_P_TRANSF"/>
    <property type="match status" value="1"/>
</dbReference>
<keyword evidence="9 17" id="KW-1133">Transmembrane helix</keyword>
<keyword evidence="13" id="KW-1208">Phospholipid metabolism</keyword>
<evidence type="ECO:0000256" key="2">
    <source>
        <dbReference type="ARBA" id="ARBA00004127"/>
    </source>
</evidence>
<comment type="catalytic activity">
    <reaction evidence="1">
        <text>a CDP-1,2-diacyl-sn-glycerol + L-serine = a 1,2-diacyl-sn-glycero-3-phospho-L-serine + CMP + H(+)</text>
        <dbReference type="Rhea" id="RHEA:16913"/>
        <dbReference type="ChEBI" id="CHEBI:15378"/>
        <dbReference type="ChEBI" id="CHEBI:33384"/>
        <dbReference type="ChEBI" id="CHEBI:57262"/>
        <dbReference type="ChEBI" id="CHEBI:58332"/>
        <dbReference type="ChEBI" id="CHEBI:60377"/>
        <dbReference type="EC" id="2.7.8.8"/>
    </reaction>
</comment>
<keyword evidence="11 17" id="KW-0472">Membrane</keyword>